<keyword evidence="3" id="KW-1185">Reference proteome</keyword>
<proteinExistence type="predicted"/>
<dbReference type="EMBL" id="CP000155">
    <property type="protein sequence ID" value="ABC33515.1"/>
    <property type="molecule type" value="Genomic_DNA"/>
</dbReference>
<dbReference type="HOGENOM" id="CLU_3270895_0_0_6"/>
<sequence>MNIATAARKANMPGSRSVIEKGESGRRKKESNYSLKSNGFP</sequence>
<evidence type="ECO:0000256" key="1">
    <source>
        <dbReference type="SAM" id="MobiDB-lite"/>
    </source>
</evidence>
<feature type="compositionally biased region" description="Polar residues" evidence="1">
    <location>
        <begin position="32"/>
        <end position="41"/>
    </location>
</feature>
<dbReference type="AlphaFoldDB" id="Q2S759"/>
<accession>Q2S759</accession>
<gene>
    <name evidence="2" type="ordered locus">HCH_06897</name>
</gene>
<feature type="region of interest" description="Disordered" evidence="1">
    <location>
        <begin position="1"/>
        <end position="41"/>
    </location>
</feature>
<evidence type="ECO:0000313" key="2">
    <source>
        <dbReference type="EMBL" id="ABC33515.1"/>
    </source>
</evidence>
<reference evidence="2 3" key="1">
    <citation type="journal article" date="2005" name="Nucleic Acids Res.">
        <title>Genomic blueprint of Hahella chejuensis, a marine microbe producing an algicidal agent.</title>
        <authorList>
            <person name="Jeong H."/>
            <person name="Yim J.H."/>
            <person name="Lee C."/>
            <person name="Choi S.-H."/>
            <person name="Park Y.K."/>
            <person name="Yoon S.H."/>
            <person name="Hur C.-G."/>
            <person name="Kang H.-Y."/>
            <person name="Kim D."/>
            <person name="Lee H.H."/>
            <person name="Park K.H."/>
            <person name="Park S.-H."/>
            <person name="Park H.-S."/>
            <person name="Lee H.K."/>
            <person name="Oh T.K."/>
            <person name="Kim J.F."/>
        </authorList>
    </citation>
    <scope>NUCLEOTIDE SEQUENCE [LARGE SCALE GENOMIC DNA]</scope>
    <source>
        <strain evidence="2 3">KCTC 2396</strain>
    </source>
</reference>
<dbReference type="Proteomes" id="UP000000238">
    <property type="component" value="Chromosome"/>
</dbReference>
<protein>
    <submittedName>
        <fullName evidence="2">Uncharacterized protein</fullName>
    </submittedName>
</protein>
<dbReference type="KEGG" id="hch:HCH_06897"/>
<organism evidence="2 3">
    <name type="scientific">Hahella chejuensis (strain KCTC 2396)</name>
    <dbReference type="NCBI Taxonomy" id="349521"/>
    <lineage>
        <taxon>Bacteria</taxon>
        <taxon>Pseudomonadati</taxon>
        <taxon>Pseudomonadota</taxon>
        <taxon>Gammaproteobacteria</taxon>
        <taxon>Oceanospirillales</taxon>
        <taxon>Hahellaceae</taxon>
        <taxon>Hahella</taxon>
    </lineage>
</organism>
<evidence type="ECO:0000313" key="3">
    <source>
        <dbReference type="Proteomes" id="UP000000238"/>
    </source>
</evidence>
<name>Q2S759_HAHCH</name>